<keyword evidence="4" id="KW-0677">Repeat</keyword>
<dbReference type="InterPro" id="IPR020845">
    <property type="entry name" value="AMP-binding_CS"/>
</dbReference>
<dbReference type="SMART" id="SM01294">
    <property type="entry name" value="PKS_PP_betabranch"/>
    <property type="match status" value="1"/>
</dbReference>
<dbReference type="Pfam" id="PF13193">
    <property type="entry name" value="AMP-binding_C"/>
    <property type="match status" value="1"/>
</dbReference>
<comment type="caution">
    <text evidence="7">The sequence shown here is derived from an EMBL/GenBank/DDBJ whole genome shotgun (WGS) entry which is preliminary data.</text>
</comment>
<feature type="region of interest" description="Disordered" evidence="5">
    <location>
        <begin position="1760"/>
        <end position="1781"/>
    </location>
</feature>
<feature type="domain" description="Carrier" evidence="6">
    <location>
        <begin position="67"/>
        <end position="143"/>
    </location>
</feature>
<protein>
    <submittedName>
        <fullName evidence="7">Non-ribosomal peptide synthase protein (TIGR01720 family)/amino acid adenylation domain-containing protein</fullName>
    </submittedName>
</protein>
<dbReference type="SMART" id="SM00823">
    <property type="entry name" value="PKS_PP"/>
    <property type="match status" value="2"/>
</dbReference>
<dbReference type="PANTHER" id="PTHR45527:SF1">
    <property type="entry name" value="FATTY ACID SYNTHASE"/>
    <property type="match status" value="1"/>
</dbReference>
<dbReference type="EMBL" id="QLTK01000058">
    <property type="protein sequence ID" value="RAS15631.1"/>
    <property type="molecule type" value="Genomic_DNA"/>
</dbReference>
<feature type="region of interest" description="Disordered" evidence="5">
    <location>
        <begin position="404"/>
        <end position="430"/>
    </location>
</feature>
<dbReference type="FunFam" id="3.40.50.980:FF:000001">
    <property type="entry name" value="Non-ribosomal peptide synthetase"/>
    <property type="match status" value="1"/>
</dbReference>
<evidence type="ECO:0000256" key="5">
    <source>
        <dbReference type="SAM" id="MobiDB-lite"/>
    </source>
</evidence>
<dbReference type="Pfam" id="PF00550">
    <property type="entry name" value="PP-binding"/>
    <property type="match status" value="2"/>
</dbReference>
<dbReference type="InterPro" id="IPR009081">
    <property type="entry name" value="PP-bd_ACP"/>
</dbReference>
<accession>A0A329B4L3</accession>
<dbReference type="PANTHER" id="PTHR45527">
    <property type="entry name" value="NONRIBOSOMAL PEPTIDE SYNTHETASE"/>
    <property type="match status" value="1"/>
</dbReference>
<dbReference type="InterPro" id="IPR036736">
    <property type="entry name" value="ACP-like_sf"/>
</dbReference>
<gene>
    <name evidence="7" type="ORF">BX591_1582</name>
</gene>
<feature type="non-terminal residue" evidence="7">
    <location>
        <position position="1"/>
    </location>
</feature>
<dbReference type="Gene3D" id="3.30.559.30">
    <property type="entry name" value="Nonribosomal peptide synthetase, condensation domain"/>
    <property type="match status" value="2"/>
</dbReference>
<dbReference type="FunFam" id="1.10.1200.10:FF:000005">
    <property type="entry name" value="Nonribosomal peptide synthetase 1"/>
    <property type="match status" value="2"/>
</dbReference>
<name>A0A329B4L3_9BURK</name>
<evidence type="ECO:0000259" key="6">
    <source>
        <dbReference type="PROSITE" id="PS50075"/>
    </source>
</evidence>
<dbReference type="InterPro" id="IPR025110">
    <property type="entry name" value="AMP-bd_C"/>
</dbReference>
<dbReference type="InterPro" id="IPR000873">
    <property type="entry name" value="AMP-dep_synth/lig_dom"/>
</dbReference>
<keyword evidence="2" id="KW-0596">Phosphopantetheine</keyword>
<dbReference type="Pfam" id="PF00501">
    <property type="entry name" value="AMP-binding"/>
    <property type="match status" value="1"/>
</dbReference>
<comment type="cofactor">
    <cofactor evidence="1">
        <name>pantetheine 4'-phosphate</name>
        <dbReference type="ChEBI" id="CHEBI:47942"/>
    </cofactor>
</comment>
<dbReference type="InterPro" id="IPR001242">
    <property type="entry name" value="Condensation_dom"/>
</dbReference>
<dbReference type="GO" id="GO:0043041">
    <property type="term" value="P:amino acid activation for nonribosomal peptide biosynthetic process"/>
    <property type="evidence" value="ECO:0007669"/>
    <property type="project" value="TreeGrafter"/>
</dbReference>
<dbReference type="Gene3D" id="3.30.300.30">
    <property type="match status" value="2"/>
</dbReference>
<dbReference type="GO" id="GO:0044550">
    <property type="term" value="P:secondary metabolite biosynthetic process"/>
    <property type="evidence" value="ECO:0007669"/>
    <property type="project" value="TreeGrafter"/>
</dbReference>
<dbReference type="InterPro" id="IPR006162">
    <property type="entry name" value="Ppantetheine_attach_site"/>
</dbReference>
<evidence type="ECO:0000256" key="1">
    <source>
        <dbReference type="ARBA" id="ARBA00001957"/>
    </source>
</evidence>
<evidence type="ECO:0000313" key="8">
    <source>
        <dbReference type="Proteomes" id="UP000248918"/>
    </source>
</evidence>
<dbReference type="PROSITE" id="PS00012">
    <property type="entry name" value="PHOSPHOPANTETHEINE"/>
    <property type="match status" value="2"/>
</dbReference>
<dbReference type="PROSITE" id="PS00455">
    <property type="entry name" value="AMP_BINDING"/>
    <property type="match status" value="1"/>
</dbReference>
<dbReference type="OrthoDB" id="9778690at2"/>
<dbReference type="Gene3D" id="1.10.1200.10">
    <property type="entry name" value="ACP-like"/>
    <property type="match status" value="1"/>
</dbReference>
<dbReference type="PROSITE" id="PS50075">
    <property type="entry name" value="CARRIER"/>
    <property type="match status" value="2"/>
</dbReference>
<keyword evidence="3" id="KW-0597">Phosphoprotein</keyword>
<evidence type="ECO:0000256" key="4">
    <source>
        <dbReference type="ARBA" id="ARBA00022737"/>
    </source>
</evidence>
<proteinExistence type="predicted"/>
<dbReference type="InterPro" id="IPR020806">
    <property type="entry name" value="PKS_PP-bd"/>
</dbReference>
<reference evidence="7 8" key="1">
    <citation type="submission" date="2018-06" db="EMBL/GenBank/DDBJ databases">
        <title>Genomic Encyclopedia of Type Strains, Phase III (KMG-III): the genomes of soil and plant-associated and newly described type strains.</title>
        <authorList>
            <person name="Whitman W."/>
        </authorList>
    </citation>
    <scope>NUCLEOTIDE SEQUENCE [LARGE SCALE GENOMIC DNA]</scope>
    <source>
        <strain evidence="7 8">LMG 23644</strain>
    </source>
</reference>
<dbReference type="InterPro" id="IPR029058">
    <property type="entry name" value="AB_hydrolase_fold"/>
</dbReference>
<dbReference type="NCBIfam" id="TIGR01733">
    <property type="entry name" value="AA-adenyl-dom"/>
    <property type="match status" value="1"/>
</dbReference>
<dbReference type="SUPFAM" id="SSF56801">
    <property type="entry name" value="Acetyl-CoA synthetase-like"/>
    <property type="match status" value="2"/>
</dbReference>
<sequence length="1781" mass="192569">ERRRLVAYWVGEAQAGELQAALQARLPGYMVPGGWMKLAQLPVMANGKLDRGALPAPREDQEVQTVAPRNERETQLRDIWAAVLGREAQQLGVTQNFFEAGGDSIVSLQLIAKARQMGLKLTPKQVFDHPTIEAQARVAMALAESGEAEGTRAGQAEVHEAVPLTPIQQWFFERFAQAPSHWNQAVLLRVRGKLDEAVLECALQALVAQHDALRLRFARAAGTGGWTQRVVPVAAQVPVQASGAAQASEPADLTPATAALPATSLVERISVGDADGWEQALYDACTRVQQQLDLGNGPLLKAACLDVGRHGQRVLLAIHHLVVDGVSWRILLEQLQQAYEQAERGEAIGMGARSTPFSVWSVRQQEYGMRAERLAELGWWQQRLTGVTPWPALRTAAQEAVQTHATQTGVTQTGETQTDATQTQATQTHTLRLDAPTTSALLYNSTRNTGLTPEVLLLAALTQTLSQRSGQSRVLIELEGHGREDVLDDIDLTRTVGWFTTRYPVVFEAATDTTHTLHTVRTSLAAVPQRGLHWGLLEARGAIDPAVHEALAGLPRARVGFNYLGQFDASLPDSSRFAFADEAGGEAVQADLQDAQIKVLQLDALVAGGELQINWRYRTPHLTQEEIEACAAGFRHNLLAMIESAQRPATRLYASDFPLARMSQAALDALDLDPAAIVDIYPATQVQQGLLLHTQLGANSGIYVNQLRLTLRGPLDVAALRAAWQIAAARHDILRTAFMVSPEVDMLQVVHREIDVPFADYDWSSLDPVMYDARLLAWREADVARGFDMKSPPLMRLALIRRPDGAHDLIRTHHHALVDGWSGARLLGEIVDEYRAQRHGVASARREPARYRDYLEWLAAEDRETASQAWWQERIALLDEPALLTGSLGTPAFGAEGQPAPELIGTREVALDAGLSERLRNVAQRHRVTLNTLMQGAWAILLSRYGNREQVAFGVTVAGRPGDLAGAHDMLGLFINTLPVWTDVADGQPLSVWLAALQQINSAMREHEQTPLAHIQRWSARSGDALFDSLLVFENYPADAALASSDDLFDVGALDSIERTHYPLTLTIVPRGAITLHWAWRAARFAPANIAAIVGHFVDLLDGFTQASDPLLASIALGSSSAPAMSIHDGVDGDAHDATRDDTHNLSPFTPVHQLIARHASGAMAARTAVVSGDATLSYAQLEAWSNRIAQRLRRLGVKDDTCVAVCVDRSVGLSAALLGTLKSGAAYVPLDASYPAARLGAMLDDAQVGVVVADEACAQLHQALFAGRKLVRIDQLDDQRDHECDDPLDNRDECYNQLDDEHNTTLPVTATFDENRLAYVIHTSGSTGRPKGVAVTHGGLARLLASMSERPGVSADDTLVSVTTVSFDIFALELYAPLIAGATVVIAPRAVVTDGRRLAALLDDSRATVMQATPMGWRVLLEGGWQGASQGRRFVALCGGEALAPDLAAQLLARGVALWNMYGPTETTIWSSVAHIARADAPITLGEAVGHTVLRVLDRAGRAVPAGGVGELCIGGANLARGYVGQGGLSAERFVPDALGEPGTRLYRTGDLVRARLDGGIDYLGRLDQQIKFRGYRLEIEEIETQLGRGTDVRHAAVALAGEGEARRLVAFFVAHAGHDGAFDTARLRQELAQVLPAHMTPSAIERIDAMPLTANGKLDRKALHAMANAVGGPGALASRTPPATATEKTLCALWAPALGVAEVGIDDDFFELGGHSLLAVRLASAMAVSFGRPVDVAQLFRLATVRKIALALDEEIERERDEEDNPASQFKDLLSMLDD</sequence>
<organism evidence="7 8">
    <name type="scientific">Paraburkholderia bryophila</name>
    <dbReference type="NCBI Taxonomy" id="420952"/>
    <lineage>
        <taxon>Bacteria</taxon>
        <taxon>Pseudomonadati</taxon>
        <taxon>Pseudomonadota</taxon>
        <taxon>Betaproteobacteria</taxon>
        <taxon>Burkholderiales</taxon>
        <taxon>Burkholderiaceae</taxon>
        <taxon>Paraburkholderia</taxon>
    </lineage>
</organism>
<evidence type="ECO:0000256" key="2">
    <source>
        <dbReference type="ARBA" id="ARBA00022450"/>
    </source>
</evidence>
<dbReference type="CDD" id="cd19543">
    <property type="entry name" value="DCL_NRPS"/>
    <property type="match status" value="1"/>
</dbReference>
<dbReference type="GO" id="GO:0003824">
    <property type="term" value="F:catalytic activity"/>
    <property type="evidence" value="ECO:0007669"/>
    <property type="project" value="InterPro"/>
</dbReference>
<dbReference type="InterPro" id="IPR010071">
    <property type="entry name" value="AA_adenyl_dom"/>
</dbReference>
<dbReference type="Gene3D" id="2.30.38.10">
    <property type="entry name" value="Luciferase, Domain 3"/>
    <property type="match status" value="1"/>
</dbReference>
<dbReference type="GO" id="GO:0031177">
    <property type="term" value="F:phosphopantetheine binding"/>
    <property type="evidence" value="ECO:0007669"/>
    <property type="project" value="InterPro"/>
</dbReference>
<evidence type="ECO:0000313" key="7">
    <source>
        <dbReference type="EMBL" id="RAS15631.1"/>
    </source>
</evidence>
<dbReference type="FunFam" id="3.30.300.30:FF:000015">
    <property type="entry name" value="Nonribosomal peptide synthase SidD"/>
    <property type="match status" value="1"/>
</dbReference>
<dbReference type="NCBIfam" id="TIGR01720">
    <property type="entry name" value="NRPS-para261"/>
    <property type="match status" value="1"/>
</dbReference>
<dbReference type="InterPro" id="IPR045851">
    <property type="entry name" value="AMP-bd_C_sf"/>
</dbReference>
<dbReference type="Gene3D" id="3.40.50.980">
    <property type="match status" value="2"/>
</dbReference>
<dbReference type="Pfam" id="PF00668">
    <property type="entry name" value="Condensation"/>
    <property type="match status" value="2"/>
</dbReference>
<dbReference type="SUPFAM" id="SSF52777">
    <property type="entry name" value="CoA-dependent acyltransferases"/>
    <property type="match status" value="4"/>
</dbReference>
<evidence type="ECO:0000256" key="3">
    <source>
        <dbReference type="ARBA" id="ARBA00022553"/>
    </source>
</evidence>
<dbReference type="Proteomes" id="UP000248918">
    <property type="component" value="Unassembled WGS sequence"/>
</dbReference>
<dbReference type="InterPro" id="IPR023213">
    <property type="entry name" value="CAT-like_dom_sf"/>
</dbReference>
<dbReference type="GO" id="GO:0005737">
    <property type="term" value="C:cytoplasm"/>
    <property type="evidence" value="ECO:0007669"/>
    <property type="project" value="TreeGrafter"/>
</dbReference>
<dbReference type="InterPro" id="IPR010060">
    <property type="entry name" value="NRPS_synth"/>
</dbReference>
<feature type="domain" description="Carrier" evidence="6">
    <location>
        <begin position="1683"/>
        <end position="1758"/>
    </location>
</feature>
<dbReference type="Gene3D" id="3.30.559.10">
    <property type="entry name" value="Chloramphenicol acetyltransferase-like domain"/>
    <property type="match status" value="2"/>
</dbReference>
<dbReference type="SUPFAM" id="SSF47336">
    <property type="entry name" value="ACP-like"/>
    <property type="match status" value="2"/>
</dbReference>
<feature type="compositionally biased region" description="Low complexity" evidence="5">
    <location>
        <begin position="406"/>
        <end position="430"/>
    </location>
</feature>
<dbReference type="Gene3D" id="3.40.50.1820">
    <property type="entry name" value="alpha/beta hydrolase"/>
    <property type="match status" value="1"/>
</dbReference>